<protein>
    <submittedName>
        <fullName evidence="1">Uncharacterized protein</fullName>
    </submittedName>
</protein>
<organism evidence="1 2">
    <name type="scientific">Thelephora ganbajun</name>
    <name type="common">Ganba fungus</name>
    <dbReference type="NCBI Taxonomy" id="370292"/>
    <lineage>
        <taxon>Eukaryota</taxon>
        <taxon>Fungi</taxon>
        <taxon>Dikarya</taxon>
        <taxon>Basidiomycota</taxon>
        <taxon>Agaricomycotina</taxon>
        <taxon>Agaricomycetes</taxon>
        <taxon>Thelephorales</taxon>
        <taxon>Thelephoraceae</taxon>
        <taxon>Thelephora</taxon>
    </lineage>
</organism>
<dbReference type="EMBL" id="MU118140">
    <property type="protein sequence ID" value="KAF9644417.1"/>
    <property type="molecule type" value="Genomic_DNA"/>
</dbReference>
<keyword evidence="2" id="KW-1185">Reference proteome</keyword>
<gene>
    <name evidence="1" type="ORF">BDM02DRAFT_3131771</name>
</gene>
<reference evidence="1" key="2">
    <citation type="journal article" date="2020" name="Nat. Commun.">
        <title>Large-scale genome sequencing of mycorrhizal fungi provides insights into the early evolution of symbiotic traits.</title>
        <authorList>
            <person name="Miyauchi S."/>
            <person name="Kiss E."/>
            <person name="Kuo A."/>
            <person name="Drula E."/>
            <person name="Kohler A."/>
            <person name="Sanchez-Garcia M."/>
            <person name="Morin E."/>
            <person name="Andreopoulos B."/>
            <person name="Barry K.W."/>
            <person name="Bonito G."/>
            <person name="Buee M."/>
            <person name="Carver A."/>
            <person name="Chen C."/>
            <person name="Cichocki N."/>
            <person name="Clum A."/>
            <person name="Culley D."/>
            <person name="Crous P.W."/>
            <person name="Fauchery L."/>
            <person name="Girlanda M."/>
            <person name="Hayes R.D."/>
            <person name="Keri Z."/>
            <person name="LaButti K."/>
            <person name="Lipzen A."/>
            <person name="Lombard V."/>
            <person name="Magnuson J."/>
            <person name="Maillard F."/>
            <person name="Murat C."/>
            <person name="Nolan M."/>
            <person name="Ohm R.A."/>
            <person name="Pangilinan J."/>
            <person name="Pereira M.F."/>
            <person name="Perotto S."/>
            <person name="Peter M."/>
            <person name="Pfister S."/>
            <person name="Riley R."/>
            <person name="Sitrit Y."/>
            <person name="Stielow J.B."/>
            <person name="Szollosi G."/>
            <person name="Zifcakova L."/>
            <person name="Stursova M."/>
            <person name="Spatafora J.W."/>
            <person name="Tedersoo L."/>
            <person name="Vaario L.M."/>
            <person name="Yamada A."/>
            <person name="Yan M."/>
            <person name="Wang P."/>
            <person name="Xu J."/>
            <person name="Bruns T."/>
            <person name="Baldrian P."/>
            <person name="Vilgalys R."/>
            <person name="Dunand C."/>
            <person name="Henrissat B."/>
            <person name="Grigoriev I.V."/>
            <person name="Hibbett D."/>
            <person name="Nagy L.G."/>
            <person name="Martin F.M."/>
        </authorList>
    </citation>
    <scope>NUCLEOTIDE SEQUENCE</scope>
    <source>
        <strain evidence="1">P2</strain>
    </source>
</reference>
<proteinExistence type="predicted"/>
<evidence type="ECO:0000313" key="2">
    <source>
        <dbReference type="Proteomes" id="UP000886501"/>
    </source>
</evidence>
<accession>A0ACB6Z4G6</accession>
<reference evidence="1" key="1">
    <citation type="submission" date="2019-10" db="EMBL/GenBank/DDBJ databases">
        <authorList>
            <consortium name="DOE Joint Genome Institute"/>
            <person name="Kuo A."/>
            <person name="Miyauchi S."/>
            <person name="Kiss E."/>
            <person name="Drula E."/>
            <person name="Kohler A."/>
            <person name="Sanchez-Garcia M."/>
            <person name="Andreopoulos B."/>
            <person name="Barry K.W."/>
            <person name="Bonito G."/>
            <person name="Buee M."/>
            <person name="Carver A."/>
            <person name="Chen C."/>
            <person name="Cichocki N."/>
            <person name="Clum A."/>
            <person name="Culley D."/>
            <person name="Crous P.W."/>
            <person name="Fauchery L."/>
            <person name="Girlanda M."/>
            <person name="Hayes R."/>
            <person name="Keri Z."/>
            <person name="Labutti K."/>
            <person name="Lipzen A."/>
            <person name="Lombard V."/>
            <person name="Magnuson J."/>
            <person name="Maillard F."/>
            <person name="Morin E."/>
            <person name="Murat C."/>
            <person name="Nolan M."/>
            <person name="Ohm R."/>
            <person name="Pangilinan J."/>
            <person name="Pereira M."/>
            <person name="Perotto S."/>
            <person name="Peter M."/>
            <person name="Riley R."/>
            <person name="Sitrit Y."/>
            <person name="Stielow B."/>
            <person name="Szollosi G."/>
            <person name="Zifcakova L."/>
            <person name="Stursova M."/>
            <person name="Spatafora J.W."/>
            <person name="Tedersoo L."/>
            <person name="Vaario L.-M."/>
            <person name="Yamada A."/>
            <person name="Yan M."/>
            <person name="Wang P."/>
            <person name="Xu J."/>
            <person name="Bruns T."/>
            <person name="Baldrian P."/>
            <person name="Vilgalys R."/>
            <person name="Henrissat B."/>
            <person name="Grigoriev I.V."/>
            <person name="Hibbett D."/>
            <person name="Nagy L.G."/>
            <person name="Martin F.M."/>
        </authorList>
    </citation>
    <scope>NUCLEOTIDE SEQUENCE</scope>
    <source>
        <strain evidence="1">P2</strain>
    </source>
</reference>
<sequence>MSSLSRIPPSSPNDSILTYPPVATVKTDKQPTAKVEMSLRPRTDAASASPSPAVDRITTINAIVGQTSGLGFKDLPPSRIAKYFLLFICLAELKANPSLAWPDVRPFLPPRHSHKRCALSMRGDRLGARHRSTDLSEMSLLTGNVIQDAHARMGMEGKTVNKQPTVVPNMTSVQQPTERADRLRGGCISCPVRPSSVFGLWLRFEKRTCRVDVAVTFPYLAAAAAADDSLLH</sequence>
<dbReference type="Proteomes" id="UP000886501">
    <property type="component" value="Unassembled WGS sequence"/>
</dbReference>
<name>A0ACB6Z4G6_THEGA</name>
<comment type="caution">
    <text evidence="1">The sequence shown here is derived from an EMBL/GenBank/DDBJ whole genome shotgun (WGS) entry which is preliminary data.</text>
</comment>
<evidence type="ECO:0000313" key="1">
    <source>
        <dbReference type="EMBL" id="KAF9644417.1"/>
    </source>
</evidence>